<keyword evidence="4" id="KW-1185">Reference proteome</keyword>
<dbReference type="Gene3D" id="3.40.50.12780">
    <property type="entry name" value="N-terminal domain of ligase-like"/>
    <property type="match status" value="1"/>
</dbReference>
<feature type="domain" description="AMP-binding enzyme C-terminal" evidence="2">
    <location>
        <begin position="430"/>
        <end position="505"/>
    </location>
</feature>
<dbReference type="EMBL" id="JBHSMR010000013">
    <property type="protein sequence ID" value="MFC5478879.1"/>
    <property type="molecule type" value="Genomic_DNA"/>
</dbReference>
<dbReference type="Gene3D" id="3.30.300.30">
    <property type="match status" value="1"/>
</dbReference>
<evidence type="ECO:0000313" key="3">
    <source>
        <dbReference type="EMBL" id="MFC5478879.1"/>
    </source>
</evidence>
<proteinExistence type="predicted"/>
<gene>
    <name evidence="3" type="ORF">ACFPQ5_11790</name>
</gene>
<reference evidence="4" key="1">
    <citation type="journal article" date="2019" name="Int. J. Syst. Evol. Microbiol.">
        <title>The Global Catalogue of Microorganisms (GCM) 10K type strain sequencing project: providing services to taxonomists for standard genome sequencing and annotation.</title>
        <authorList>
            <consortium name="The Broad Institute Genomics Platform"/>
            <consortium name="The Broad Institute Genome Sequencing Center for Infectious Disease"/>
            <person name="Wu L."/>
            <person name="Ma J."/>
        </authorList>
    </citation>
    <scope>NUCLEOTIDE SEQUENCE [LARGE SCALE GENOMIC DNA]</scope>
    <source>
        <strain evidence="4">CCUG 43111</strain>
    </source>
</reference>
<evidence type="ECO:0000313" key="4">
    <source>
        <dbReference type="Proteomes" id="UP001596101"/>
    </source>
</evidence>
<dbReference type="InterPro" id="IPR045851">
    <property type="entry name" value="AMP-bd_C_sf"/>
</dbReference>
<dbReference type="Pfam" id="PF13193">
    <property type="entry name" value="AMP-binding_C"/>
    <property type="match status" value="1"/>
</dbReference>
<dbReference type="InterPro" id="IPR025110">
    <property type="entry name" value="AMP-bd_C"/>
</dbReference>
<dbReference type="PANTHER" id="PTHR43201">
    <property type="entry name" value="ACYL-COA SYNTHETASE"/>
    <property type="match status" value="1"/>
</dbReference>
<dbReference type="InterPro" id="IPR000873">
    <property type="entry name" value="AMP-dep_synth/lig_dom"/>
</dbReference>
<dbReference type="Pfam" id="PF00501">
    <property type="entry name" value="AMP-binding"/>
    <property type="match status" value="1"/>
</dbReference>
<accession>A0ABW0MKZ9</accession>
<dbReference type="RefSeq" id="WP_379755378.1">
    <property type="nucleotide sequence ID" value="NZ_JBHSMR010000013.1"/>
</dbReference>
<evidence type="ECO:0000259" key="1">
    <source>
        <dbReference type="Pfam" id="PF00501"/>
    </source>
</evidence>
<sequence length="517" mass="55778">MQVKAKQTGRAQGPSYRELIRRGALQHGPRTAIVFGDESMTFAEVDAVSSRLAHALLGLTPQRSRIGLLLNNGLYSVPVDFACVKAGMNRVPLNTRLSLAEHTRMLQEADCSCLVFGPGLGEQATALAKAVPGLRCFGIGASGADSPDFLGHLDAFPSEPPRIAIDPDDVVLTLYTSGTTGTLKAAQHTQSTFAAICRNVLNNLLNATPDDVMLHAASLIHASGVFVLPFWLRGGRTVILPGFEPGAFLRAIGQHRATAINLVPTMLQMLFEHPDAAALDVASLKYVIYGASPMPRAVIERAMAAWGRERFWQYYGQTEVPLCLTVLRPEDHVDALLDSCGQPASEVEIRLLDEEGRDVAPGEPGEITVRAPSAIGGYYNAPELNAGTFIEGGWVRTRDIGVFDERGFLRLKDRTSDMIISGGYNVYPSEVENALLSHPAVRECAVVGMPDEKWVESVTAVVVLRAGHQPSEAELIAHVGAALASYKKPRRILFAGSLPKTAVGKMNRKALRDSLRS</sequence>
<comment type="caution">
    <text evidence="3">The sequence shown here is derived from an EMBL/GenBank/DDBJ whole genome shotgun (WGS) entry which is preliminary data.</text>
</comment>
<dbReference type="InterPro" id="IPR042099">
    <property type="entry name" value="ANL_N_sf"/>
</dbReference>
<dbReference type="SUPFAM" id="SSF56801">
    <property type="entry name" value="Acetyl-CoA synthetase-like"/>
    <property type="match status" value="1"/>
</dbReference>
<name>A0ABW0MKZ9_9BURK</name>
<organism evidence="3 4">
    <name type="scientific">Massilia suwonensis</name>
    <dbReference type="NCBI Taxonomy" id="648895"/>
    <lineage>
        <taxon>Bacteria</taxon>
        <taxon>Pseudomonadati</taxon>
        <taxon>Pseudomonadota</taxon>
        <taxon>Betaproteobacteria</taxon>
        <taxon>Burkholderiales</taxon>
        <taxon>Oxalobacteraceae</taxon>
        <taxon>Telluria group</taxon>
        <taxon>Massilia</taxon>
    </lineage>
</organism>
<dbReference type="PANTHER" id="PTHR43201:SF32">
    <property type="entry name" value="2-SUCCINYLBENZOATE--COA LIGASE, CHLOROPLASTIC_PEROXISOMAL"/>
    <property type="match status" value="1"/>
</dbReference>
<feature type="domain" description="AMP-dependent synthetase/ligase" evidence="1">
    <location>
        <begin position="22"/>
        <end position="379"/>
    </location>
</feature>
<evidence type="ECO:0000259" key="2">
    <source>
        <dbReference type="Pfam" id="PF13193"/>
    </source>
</evidence>
<protein>
    <submittedName>
        <fullName evidence="3">Class I adenylate-forming enzyme family protein</fullName>
    </submittedName>
</protein>
<dbReference type="Proteomes" id="UP001596101">
    <property type="component" value="Unassembled WGS sequence"/>
</dbReference>